<protein>
    <submittedName>
        <fullName evidence="1">Uncharacterized protein</fullName>
    </submittedName>
</protein>
<dbReference type="VEuPathDB" id="VectorBase:ACON012782"/>
<proteinExistence type="predicted"/>
<reference evidence="1" key="2">
    <citation type="submission" date="2020-05" db="UniProtKB">
        <authorList>
            <consortium name="EnsemblMetazoa"/>
        </authorList>
    </citation>
    <scope>IDENTIFICATION</scope>
    <source>
        <strain evidence="1">Ngousso</strain>
    </source>
</reference>
<sequence length="65" mass="7404">SKIDKLPKDARTLLKTNRERARVDKIAGGKYWYNGIQQCFSNSFKNQSIHLDSILINISIDGLPL</sequence>
<accession>A0A6E8W944</accession>
<name>A0A6E8W944_ANOCL</name>
<evidence type="ECO:0000313" key="1">
    <source>
        <dbReference type="EnsemblMetazoa" id="ACON012782-PA"/>
    </source>
</evidence>
<dbReference type="Proteomes" id="UP001105220">
    <property type="component" value="Unplaced"/>
</dbReference>
<dbReference type="AlphaFoldDB" id="A0A6E8W944"/>
<keyword evidence="2" id="KW-1185">Reference proteome</keyword>
<reference key="1">
    <citation type="journal article" date="2019" name="Genes (Basel)">
        <title>A High-Quality De novo Genome Assembly from a Single Mosquito Using PacBio Sequencing.</title>
        <authorList>
            <person name="Kingan S.B."/>
            <person name="Heaton H."/>
            <person name="Cudini J."/>
            <person name="Lambert C.C."/>
            <person name="Baybayan P."/>
            <person name="Galvin B.D."/>
            <person name="Durbin R."/>
            <person name="Korlach J."/>
            <person name="Lawniczak M.K.N."/>
        </authorList>
    </citation>
    <scope>NUCLEOTIDE SEQUENCE [LARGE SCALE GENOMIC DNA]</scope>
    <source>
        <strain>Mali-NIH</strain>
    </source>
</reference>
<organism evidence="1 2">
    <name type="scientific">Anopheles coluzzii</name>
    <name type="common">African malaria mosquito</name>
    <dbReference type="NCBI Taxonomy" id="1518534"/>
    <lineage>
        <taxon>Eukaryota</taxon>
        <taxon>Metazoa</taxon>
        <taxon>Ecdysozoa</taxon>
        <taxon>Arthropoda</taxon>
        <taxon>Hexapoda</taxon>
        <taxon>Insecta</taxon>
        <taxon>Pterygota</taxon>
        <taxon>Neoptera</taxon>
        <taxon>Endopterygota</taxon>
        <taxon>Diptera</taxon>
        <taxon>Nematocera</taxon>
        <taxon>Culicoidea</taxon>
        <taxon>Culicidae</taxon>
        <taxon>Anophelinae</taxon>
        <taxon>Anopheles</taxon>
    </lineage>
</organism>
<dbReference type="EnsemblMetazoa" id="ACON012782-RA">
    <property type="protein sequence ID" value="ACON012782-PA"/>
    <property type="gene ID" value="ACON012782"/>
</dbReference>
<evidence type="ECO:0000313" key="2">
    <source>
        <dbReference type="Proteomes" id="UP001105220"/>
    </source>
</evidence>
<dbReference type="VEuPathDB" id="VectorBase:ACMO_001902"/>